<keyword evidence="3" id="KW-1185">Reference proteome</keyword>
<feature type="transmembrane region" description="Helical" evidence="1">
    <location>
        <begin position="103"/>
        <end position="126"/>
    </location>
</feature>
<feature type="transmembrane region" description="Helical" evidence="1">
    <location>
        <begin position="146"/>
        <end position="169"/>
    </location>
</feature>
<dbReference type="Proteomes" id="UP000320333">
    <property type="component" value="Unassembled WGS sequence"/>
</dbReference>
<comment type="caution">
    <text evidence="2">The sequence shown here is derived from an EMBL/GenBank/DDBJ whole genome shotgun (WGS) entry which is preliminary data.</text>
</comment>
<feature type="transmembrane region" description="Helical" evidence="1">
    <location>
        <begin position="284"/>
        <end position="310"/>
    </location>
</feature>
<proteinExistence type="predicted"/>
<name>A0A507F9R6_9FUNG</name>
<feature type="transmembrane region" description="Helical" evidence="1">
    <location>
        <begin position="189"/>
        <end position="212"/>
    </location>
</feature>
<feature type="transmembrane region" description="Helical" evidence="1">
    <location>
        <begin position="330"/>
        <end position="352"/>
    </location>
</feature>
<reference evidence="2 3" key="1">
    <citation type="journal article" date="2019" name="Sci. Rep.">
        <title>Comparative genomics of chytrid fungi reveal insights into the obligate biotrophic and pathogenic lifestyle of Synchytrium endobioticum.</title>
        <authorList>
            <person name="van de Vossenberg B.T.L.H."/>
            <person name="Warris S."/>
            <person name="Nguyen H.D.T."/>
            <person name="van Gent-Pelzer M.P.E."/>
            <person name="Joly D.L."/>
            <person name="van de Geest H.C."/>
            <person name="Bonants P.J.M."/>
            <person name="Smith D.S."/>
            <person name="Levesque C.A."/>
            <person name="van der Lee T.A.J."/>
        </authorList>
    </citation>
    <scope>NUCLEOTIDE SEQUENCE [LARGE SCALE GENOMIC DNA]</scope>
    <source>
        <strain evidence="2 3">CBS 675.73</strain>
    </source>
</reference>
<protein>
    <recommendedName>
        <fullName evidence="4">G-protein coupled receptors family 1 profile domain-containing protein</fullName>
    </recommendedName>
</protein>
<feature type="transmembrane region" description="Helical" evidence="1">
    <location>
        <begin position="64"/>
        <end position="83"/>
    </location>
</feature>
<evidence type="ECO:0008006" key="4">
    <source>
        <dbReference type="Google" id="ProtNLM"/>
    </source>
</evidence>
<dbReference type="Gene3D" id="1.20.1070.10">
    <property type="entry name" value="Rhodopsin 7-helix transmembrane proteins"/>
    <property type="match status" value="1"/>
</dbReference>
<evidence type="ECO:0000313" key="3">
    <source>
        <dbReference type="Proteomes" id="UP000320333"/>
    </source>
</evidence>
<gene>
    <name evidence="2" type="ORF">CcCBS67573_g05659</name>
</gene>
<dbReference type="OrthoDB" id="2153994at2759"/>
<evidence type="ECO:0000313" key="2">
    <source>
        <dbReference type="EMBL" id="TPX73071.1"/>
    </source>
</evidence>
<dbReference type="SUPFAM" id="SSF81321">
    <property type="entry name" value="Family A G protein-coupled receptor-like"/>
    <property type="match status" value="1"/>
</dbReference>
<feature type="transmembrane region" description="Helical" evidence="1">
    <location>
        <begin position="16"/>
        <end position="36"/>
    </location>
</feature>
<sequence length="368" mass="41671">MDFNGEASELFEVSCYLAIAIAIAGLVFNSVLIIAIRGKKKEAVGGTVSHSKEGSKLPFSEHSISIDTCVCILAAASFLYGFFVILDNILYLAGRWYHLRNPAIATSLSCCGYLFFLGLFAANGLLSLERFWLIKYGEPLKRVAVVYLFLVMFQFWICIAVSFFLIHNFSDFDWYFLPFSMPGKNASTVSKALFITGLSFFALVVIGTTILYENTYFLAQEMVSTAKLQYQEFCESHTQRHPLESQVARATNEATEADEEMTGNHSSHHRLDRVTHQSTAQFRILVRCIFMSAGLLLFYVPVLACMVMRLFNLGVFGNRLQDVNQSVVVFFVFGFVPAIDVIWTPLLVLLFMEPQRKDVARWVVERFR</sequence>
<keyword evidence="1" id="KW-0472">Membrane</keyword>
<accession>A0A507F9R6</accession>
<keyword evidence="1" id="KW-0812">Transmembrane</keyword>
<keyword evidence="1" id="KW-1133">Transmembrane helix</keyword>
<organism evidence="2 3">
    <name type="scientific">Chytriomyces confervae</name>
    <dbReference type="NCBI Taxonomy" id="246404"/>
    <lineage>
        <taxon>Eukaryota</taxon>
        <taxon>Fungi</taxon>
        <taxon>Fungi incertae sedis</taxon>
        <taxon>Chytridiomycota</taxon>
        <taxon>Chytridiomycota incertae sedis</taxon>
        <taxon>Chytridiomycetes</taxon>
        <taxon>Chytridiales</taxon>
        <taxon>Chytriomycetaceae</taxon>
        <taxon>Chytriomyces</taxon>
    </lineage>
</organism>
<dbReference type="EMBL" id="QEAP01000211">
    <property type="protein sequence ID" value="TPX73071.1"/>
    <property type="molecule type" value="Genomic_DNA"/>
</dbReference>
<dbReference type="AlphaFoldDB" id="A0A507F9R6"/>
<evidence type="ECO:0000256" key="1">
    <source>
        <dbReference type="SAM" id="Phobius"/>
    </source>
</evidence>